<reference evidence="8 9" key="1">
    <citation type="submission" date="2016-03" db="EMBL/GenBank/DDBJ databases">
        <authorList>
            <person name="Devillers H."/>
        </authorList>
    </citation>
    <scope>NUCLEOTIDE SEQUENCE [LARGE SCALE GENOMIC DNA]</scope>
    <source>
        <strain evidence="8">CBS 10888</strain>
    </source>
</reference>
<dbReference type="STRING" id="1266660.A0A1G4IQR4"/>
<dbReference type="GO" id="GO:0006267">
    <property type="term" value="P:pre-replicative complex assembly involved in nuclear cell cycle DNA replication"/>
    <property type="evidence" value="ECO:0007669"/>
    <property type="project" value="EnsemblFungi"/>
</dbReference>
<feature type="compositionally biased region" description="Acidic residues" evidence="6">
    <location>
        <begin position="748"/>
        <end position="757"/>
    </location>
</feature>
<dbReference type="GO" id="GO:0006364">
    <property type="term" value="P:rRNA processing"/>
    <property type="evidence" value="ECO:0007669"/>
    <property type="project" value="EnsemblFungi"/>
</dbReference>
<feature type="region of interest" description="Disordered" evidence="6">
    <location>
        <begin position="613"/>
        <end position="642"/>
    </location>
</feature>
<protein>
    <recommendedName>
        <fullName evidence="4">Pre-rRNA-processing protein RIX1</fullName>
    </recommendedName>
</protein>
<evidence type="ECO:0000259" key="7">
    <source>
        <dbReference type="Pfam" id="PF08167"/>
    </source>
</evidence>
<feature type="domain" description="Pre-rRNA-processing protein RIX1 N-terminal" evidence="7">
    <location>
        <begin position="8"/>
        <end position="200"/>
    </location>
</feature>
<gene>
    <name evidence="8" type="ORF">LADA_0A08042G</name>
</gene>
<dbReference type="Proteomes" id="UP000190274">
    <property type="component" value="Chromosome A"/>
</dbReference>
<keyword evidence="5" id="KW-0539">Nucleus</keyword>
<dbReference type="AlphaFoldDB" id="A0A1G4IQR4"/>
<comment type="similarity">
    <text evidence="3">Belongs to the RIX1/PELP1 family.</text>
</comment>
<dbReference type="GO" id="GO:0003682">
    <property type="term" value="F:chromatin binding"/>
    <property type="evidence" value="ECO:0007669"/>
    <property type="project" value="EnsemblFungi"/>
</dbReference>
<dbReference type="EMBL" id="LT598460">
    <property type="protein sequence ID" value="SCU78844.1"/>
    <property type="molecule type" value="Genomic_DNA"/>
</dbReference>
<name>A0A1G4IQR4_9SACH</name>
<evidence type="ECO:0000256" key="3">
    <source>
        <dbReference type="ARBA" id="ARBA00010511"/>
    </source>
</evidence>
<dbReference type="InterPro" id="IPR012583">
    <property type="entry name" value="RIX1_N"/>
</dbReference>
<dbReference type="Pfam" id="PF08167">
    <property type="entry name" value="RIX1"/>
    <property type="match status" value="1"/>
</dbReference>
<sequence>MMDQEFPLSKVAKTLESASGYEFQVLLKTISSPKYADEKLLKSDLAVLVAKILKLLRSSDDYEVWRGCHLADVLCAYNPVVLCSQANVLLTALFNKLEQKAGYYRTTVSTPQGKVLLSTLVRSVDILMDLIRGKPALTREVLTPRLPAIISILVTLSQFEPALCCPILKKLLRKNPTTFRPHVNKFKNVLVNLMVKDYHHFDAATRRSIVDNYALLNLVKQNTGPKDESKSHQKSFADEQWRHGFMAVLYSFKPIVNLCGEILDFSADRDMQGLIQRLPFPSNEKFEEFLPSVNVDLNKPLTLWAIAERVGLLCDLTAAFITQPTQFRIRIPFGGLVAITEALLSLTTNYLPLQRTLRRDAELTSTVRMFLPTLQASAISLLGQISKTYGKNVLSYTTSILSSLELFIPTGKGSTVIDFDKVDTLRSSFFDLFGVVDLFLAHLGHSFSETTLFSKLVSIALHLTRDSMPLKYIFQQHNTTNNKNMPKSKKAAKQNTGSMSDVYSHPLSFVNKNSLRSFDLLNSFLTRIVLNLKLPSAEQIKITKYAITTAVKLQKELGHLPETFVSLLRAIVVHPGYEKISILPIAVNLVKTQGDELFDIFCNPRLPFGSIQTTRKEEASTDYEDAEVHGPESLKTNDPAMLEPSTGSEDIAEEVELEGTKKLGQFEASRTSMAANIERIAKEEPGKIMRKRATEVEVHGPETKIHKTDTDVGIEVDEIKEPNSTGVTLIPVEVQEEKEVIIDVHESDGDDGDDGSDFEIPAIDLSDDDE</sequence>
<comment type="subcellular location">
    <subcellularLocation>
        <location evidence="2">Nucleus</location>
    </subcellularLocation>
</comment>
<evidence type="ECO:0000256" key="6">
    <source>
        <dbReference type="SAM" id="MobiDB-lite"/>
    </source>
</evidence>
<accession>A0A1G4IQR4</accession>
<comment type="function">
    <text evidence="1">Component of the RIX1 complex required for processing of ITS2 sequences from 35S pre-rRNA and the nucleoplasmic transit of the pre-60S ribosomal subunits. Regulates pre-60S association of the critical remodeling factor MDN1.</text>
</comment>
<dbReference type="SUPFAM" id="SSF48371">
    <property type="entry name" value="ARM repeat"/>
    <property type="match status" value="1"/>
</dbReference>
<proteinExistence type="inferred from homology"/>
<dbReference type="PANTHER" id="PTHR34105">
    <property type="entry name" value="PROLINE-, GLUTAMIC ACID- AND LEUCINE-RICH PROTEIN 1"/>
    <property type="match status" value="1"/>
</dbReference>
<dbReference type="OrthoDB" id="20900at2759"/>
<organism evidence="8 9">
    <name type="scientific">Lachancea dasiensis</name>
    <dbReference type="NCBI Taxonomy" id="1072105"/>
    <lineage>
        <taxon>Eukaryota</taxon>
        <taxon>Fungi</taxon>
        <taxon>Dikarya</taxon>
        <taxon>Ascomycota</taxon>
        <taxon>Saccharomycotina</taxon>
        <taxon>Saccharomycetes</taxon>
        <taxon>Saccharomycetales</taxon>
        <taxon>Saccharomycetaceae</taxon>
        <taxon>Lachancea</taxon>
    </lineage>
</organism>
<evidence type="ECO:0000313" key="8">
    <source>
        <dbReference type="EMBL" id="SCU78844.1"/>
    </source>
</evidence>
<evidence type="ECO:0000256" key="1">
    <source>
        <dbReference type="ARBA" id="ARBA00003770"/>
    </source>
</evidence>
<evidence type="ECO:0000313" key="9">
    <source>
        <dbReference type="Proteomes" id="UP000190274"/>
    </source>
</evidence>
<evidence type="ECO:0000256" key="2">
    <source>
        <dbReference type="ARBA" id="ARBA00004123"/>
    </source>
</evidence>
<evidence type="ECO:0000256" key="4">
    <source>
        <dbReference type="ARBA" id="ARBA00021502"/>
    </source>
</evidence>
<dbReference type="GO" id="GO:0005654">
    <property type="term" value="C:nucleoplasm"/>
    <property type="evidence" value="ECO:0007669"/>
    <property type="project" value="EnsemblFungi"/>
</dbReference>
<evidence type="ECO:0000256" key="5">
    <source>
        <dbReference type="ARBA" id="ARBA00023242"/>
    </source>
</evidence>
<dbReference type="GO" id="GO:0030174">
    <property type="term" value="P:regulation of DNA-templated DNA replication initiation"/>
    <property type="evidence" value="ECO:0007669"/>
    <property type="project" value="EnsemblFungi"/>
</dbReference>
<dbReference type="GO" id="GO:0000027">
    <property type="term" value="P:ribosomal large subunit assembly"/>
    <property type="evidence" value="ECO:0007669"/>
    <property type="project" value="EnsemblFungi"/>
</dbReference>
<dbReference type="PANTHER" id="PTHR34105:SF1">
    <property type="entry name" value="PROLINE-, GLUTAMIC ACID- AND LEUCINE-RICH PROTEIN 1"/>
    <property type="match status" value="1"/>
</dbReference>
<feature type="region of interest" description="Disordered" evidence="6">
    <location>
        <begin position="744"/>
        <end position="770"/>
    </location>
</feature>
<keyword evidence="9" id="KW-1185">Reference proteome</keyword>
<dbReference type="InterPro" id="IPR016024">
    <property type="entry name" value="ARM-type_fold"/>
</dbReference>
<dbReference type="GO" id="GO:0120330">
    <property type="term" value="C:rixosome complex"/>
    <property type="evidence" value="ECO:0007669"/>
    <property type="project" value="EnsemblFungi"/>
</dbReference>
<dbReference type="GO" id="GO:0005829">
    <property type="term" value="C:cytosol"/>
    <property type="evidence" value="ECO:0007669"/>
    <property type="project" value="EnsemblFungi"/>
</dbReference>